<name>A0AAD9NFQ5_9ANNE</name>
<sequence length="203" mass="22027">MVMDFQKNHMCRLAVYNRKMLCIGRAENVYAAISRCLHKAGIGVRTPRPSRSCGGTPTSHSSPMICSQLNKMIISQQGQVAPGRSLVATDPSRVPLRIGVKTPPTQSGLSRVQSPKGQGRYSCSPMDITPGMSRYLDAINYVNANRSCPPLPATCMPITPNVPVTPNYVTSCSPATLGMSGRRHVNTHTATVQMPKDSLLFRN</sequence>
<evidence type="ECO:0000256" key="1">
    <source>
        <dbReference type="SAM" id="MobiDB-lite"/>
    </source>
</evidence>
<organism evidence="2 3">
    <name type="scientific">Paralvinella palmiformis</name>
    <dbReference type="NCBI Taxonomy" id="53620"/>
    <lineage>
        <taxon>Eukaryota</taxon>
        <taxon>Metazoa</taxon>
        <taxon>Spiralia</taxon>
        <taxon>Lophotrochozoa</taxon>
        <taxon>Annelida</taxon>
        <taxon>Polychaeta</taxon>
        <taxon>Sedentaria</taxon>
        <taxon>Canalipalpata</taxon>
        <taxon>Terebellida</taxon>
        <taxon>Terebelliformia</taxon>
        <taxon>Alvinellidae</taxon>
        <taxon>Paralvinella</taxon>
    </lineage>
</organism>
<dbReference type="AlphaFoldDB" id="A0AAD9NFQ5"/>
<evidence type="ECO:0000313" key="3">
    <source>
        <dbReference type="Proteomes" id="UP001208570"/>
    </source>
</evidence>
<keyword evidence="3" id="KW-1185">Reference proteome</keyword>
<protein>
    <submittedName>
        <fullName evidence="2">Uncharacterized protein</fullName>
    </submittedName>
</protein>
<gene>
    <name evidence="2" type="ORF">LSH36_37g06005</name>
</gene>
<feature type="region of interest" description="Disordered" evidence="1">
    <location>
        <begin position="100"/>
        <end position="120"/>
    </location>
</feature>
<proteinExistence type="predicted"/>
<comment type="caution">
    <text evidence="2">The sequence shown here is derived from an EMBL/GenBank/DDBJ whole genome shotgun (WGS) entry which is preliminary data.</text>
</comment>
<evidence type="ECO:0000313" key="2">
    <source>
        <dbReference type="EMBL" id="KAK2166616.1"/>
    </source>
</evidence>
<reference evidence="2" key="1">
    <citation type="journal article" date="2023" name="Mol. Biol. Evol.">
        <title>Third-Generation Sequencing Reveals the Adaptive Role of the Epigenome in Three Deep-Sea Polychaetes.</title>
        <authorList>
            <person name="Perez M."/>
            <person name="Aroh O."/>
            <person name="Sun Y."/>
            <person name="Lan Y."/>
            <person name="Juniper S.K."/>
            <person name="Young C.R."/>
            <person name="Angers B."/>
            <person name="Qian P.Y."/>
        </authorList>
    </citation>
    <scope>NUCLEOTIDE SEQUENCE</scope>
    <source>
        <strain evidence="2">P08H-3</strain>
    </source>
</reference>
<accession>A0AAD9NFQ5</accession>
<dbReference type="EMBL" id="JAODUP010000037">
    <property type="protein sequence ID" value="KAK2166616.1"/>
    <property type="molecule type" value="Genomic_DNA"/>
</dbReference>
<dbReference type="Proteomes" id="UP001208570">
    <property type="component" value="Unassembled WGS sequence"/>
</dbReference>
<feature type="compositionally biased region" description="Polar residues" evidence="1">
    <location>
        <begin position="103"/>
        <end position="116"/>
    </location>
</feature>